<gene>
    <name evidence="1" type="ORF">RFULGI_LOCUS10675</name>
</gene>
<dbReference type="Proteomes" id="UP000789396">
    <property type="component" value="Unassembled WGS sequence"/>
</dbReference>
<organism evidence="1 2">
    <name type="scientific">Racocetra fulgida</name>
    <dbReference type="NCBI Taxonomy" id="60492"/>
    <lineage>
        <taxon>Eukaryota</taxon>
        <taxon>Fungi</taxon>
        <taxon>Fungi incertae sedis</taxon>
        <taxon>Mucoromycota</taxon>
        <taxon>Glomeromycotina</taxon>
        <taxon>Glomeromycetes</taxon>
        <taxon>Diversisporales</taxon>
        <taxon>Gigasporaceae</taxon>
        <taxon>Racocetra</taxon>
    </lineage>
</organism>
<accession>A0A9N9HVD8</accession>
<evidence type="ECO:0000313" key="2">
    <source>
        <dbReference type="Proteomes" id="UP000789396"/>
    </source>
</evidence>
<feature type="non-terminal residue" evidence="1">
    <location>
        <position position="75"/>
    </location>
</feature>
<dbReference type="OrthoDB" id="2435994at2759"/>
<dbReference type="EMBL" id="CAJVPZ010021644">
    <property type="protein sequence ID" value="CAG8707553.1"/>
    <property type="molecule type" value="Genomic_DNA"/>
</dbReference>
<proteinExistence type="predicted"/>
<feature type="non-terminal residue" evidence="1">
    <location>
        <position position="1"/>
    </location>
</feature>
<name>A0A9N9HVD8_9GLOM</name>
<evidence type="ECO:0000313" key="1">
    <source>
        <dbReference type="EMBL" id="CAG8707553.1"/>
    </source>
</evidence>
<sequence length="75" mass="9003">ITRRFEIKPKQVCEWLDKKQELLSIAPYTLMLNHSHQAQFSLLEKRLVEWIDGHHKEQNTALAQTNKFRDIYPDI</sequence>
<protein>
    <submittedName>
        <fullName evidence="1">1451_t:CDS:1</fullName>
    </submittedName>
</protein>
<comment type="caution">
    <text evidence="1">The sequence shown here is derived from an EMBL/GenBank/DDBJ whole genome shotgun (WGS) entry which is preliminary data.</text>
</comment>
<keyword evidence="2" id="KW-1185">Reference proteome</keyword>
<dbReference type="AlphaFoldDB" id="A0A9N9HVD8"/>
<reference evidence="1" key="1">
    <citation type="submission" date="2021-06" db="EMBL/GenBank/DDBJ databases">
        <authorList>
            <person name="Kallberg Y."/>
            <person name="Tangrot J."/>
            <person name="Rosling A."/>
        </authorList>
    </citation>
    <scope>NUCLEOTIDE SEQUENCE</scope>
    <source>
        <strain evidence="1">IN212</strain>
    </source>
</reference>